<feature type="non-terminal residue" evidence="12">
    <location>
        <position position="55"/>
    </location>
</feature>
<dbReference type="GO" id="GO:0015031">
    <property type="term" value="P:protein transport"/>
    <property type="evidence" value="ECO:0007669"/>
    <property type="project" value="UniProtKB-KW"/>
</dbReference>
<keyword evidence="4" id="KW-1000">Mitochondrion outer membrane</keyword>
<evidence type="ECO:0000256" key="2">
    <source>
        <dbReference type="ARBA" id="ARBA00022448"/>
    </source>
</evidence>
<sequence length="55" mass="6297">MRRLPPNYPPQATEEDRKKAREGTVNNLIMFGVLVLLIRILPFAVRDGDVTDMTK</sequence>
<evidence type="ECO:0000256" key="9">
    <source>
        <dbReference type="ARBA" id="ARBA00025716"/>
    </source>
</evidence>
<keyword evidence="2" id="KW-0813">Transport</keyword>
<name>A0A834I9T1_RHYFE</name>
<feature type="transmembrane region" description="Helical" evidence="11">
    <location>
        <begin position="25"/>
        <end position="45"/>
    </location>
</feature>
<keyword evidence="3 11" id="KW-0812">Transmembrane</keyword>
<evidence type="ECO:0000256" key="6">
    <source>
        <dbReference type="ARBA" id="ARBA00022989"/>
    </source>
</evidence>
<evidence type="ECO:0000256" key="4">
    <source>
        <dbReference type="ARBA" id="ARBA00022787"/>
    </source>
</evidence>
<dbReference type="Proteomes" id="UP000625711">
    <property type="component" value="Unassembled WGS sequence"/>
</dbReference>
<dbReference type="AlphaFoldDB" id="A0A834I9T1"/>
<dbReference type="GO" id="GO:0005741">
    <property type="term" value="C:mitochondrial outer membrane"/>
    <property type="evidence" value="ECO:0007669"/>
    <property type="project" value="UniProtKB-SubCell"/>
</dbReference>
<evidence type="ECO:0000313" key="12">
    <source>
        <dbReference type="EMBL" id="KAF7277187.1"/>
    </source>
</evidence>
<dbReference type="GO" id="GO:0006626">
    <property type="term" value="P:protein targeting to mitochondrion"/>
    <property type="evidence" value="ECO:0007669"/>
    <property type="project" value="UniProtKB-ARBA"/>
</dbReference>
<keyword evidence="8 11" id="KW-0472">Membrane</keyword>
<keyword evidence="6 11" id="KW-1133">Transmembrane helix</keyword>
<keyword evidence="5" id="KW-0653">Protein transport</keyword>
<evidence type="ECO:0000256" key="11">
    <source>
        <dbReference type="SAM" id="Phobius"/>
    </source>
</evidence>
<keyword evidence="7" id="KW-0496">Mitochondrion</keyword>
<feature type="region of interest" description="Disordered" evidence="10">
    <location>
        <begin position="1"/>
        <end position="20"/>
    </location>
</feature>
<evidence type="ECO:0000256" key="5">
    <source>
        <dbReference type="ARBA" id="ARBA00022927"/>
    </source>
</evidence>
<accession>A0A834I9T1</accession>
<evidence type="ECO:0000256" key="8">
    <source>
        <dbReference type="ARBA" id="ARBA00023136"/>
    </source>
</evidence>
<dbReference type="Pfam" id="PF10642">
    <property type="entry name" value="Tom5"/>
    <property type="match status" value="1"/>
</dbReference>
<evidence type="ECO:0000313" key="13">
    <source>
        <dbReference type="Proteomes" id="UP000625711"/>
    </source>
</evidence>
<gene>
    <name evidence="12" type="ORF">GWI33_009328</name>
</gene>
<evidence type="ECO:0000256" key="3">
    <source>
        <dbReference type="ARBA" id="ARBA00022692"/>
    </source>
</evidence>
<comment type="caution">
    <text evidence="12">The sequence shown here is derived from an EMBL/GenBank/DDBJ whole genome shotgun (WGS) entry which is preliminary data.</text>
</comment>
<dbReference type="InterPro" id="IPR019603">
    <property type="entry name" value="Tom5"/>
</dbReference>
<organism evidence="12 13">
    <name type="scientific">Rhynchophorus ferrugineus</name>
    <name type="common">Red palm weevil</name>
    <name type="synonym">Curculio ferrugineus</name>
    <dbReference type="NCBI Taxonomy" id="354439"/>
    <lineage>
        <taxon>Eukaryota</taxon>
        <taxon>Metazoa</taxon>
        <taxon>Ecdysozoa</taxon>
        <taxon>Arthropoda</taxon>
        <taxon>Hexapoda</taxon>
        <taxon>Insecta</taxon>
        <taxon>Pterygota</taxon>
        <taxon>Neoptera</taxon>
        <taxon>Endopterygota</taxon>
        <taxon>Coleoptera</taxon>
        <taxon>Polyphaga</taxon>
        <taxon>Cucujiformia</taxon>
        <taxon>Curculionidae</taxon>
        <taxon>Dryophthorinae</taxon>
        <taxon>Rhynchophorus</taxon>
    </lineage>
</organism>
<evidence type="ECO:0000256" key="7">
    <source>
        <dbReference type="ARBA" id="ARBA00023128"/>
    </source>
</evidence>
<protein>
    <submittedName>
        <fullName evidence="12">Uncharacterized protein</fullName>
    </submittedName>
</protein>
<dbReference type="EMBL" id="JAACXV010003637">
    <property type="protein sequence ID" value="KAF7277187.1"/>
    <property type="molecule type" value="Genomic_DNA"/>
</dbReference>
<keyword evidence="13" id="KW-1185">Reference proteome</keyword>
<reference evidence="12" key="1">
    <citation type="submission" date="2020-08" db="EMBL/GenBank/DDBJ databases">
        <title>Genome sequencing and assembly of the red palm weevil Rhynchophorus ferrugineus.</title>
        <authorList>
            <person name="Dias G.B."/>
            <person name="Bergman C.M."/>
            <person name="Manee M."/>
        </authorList>
    </citation>
    <scope>NUCLEOTIDE SEQUENCE</scope>
    <source>
        <strain evidence="12">AA-2017</strain>
        <tissue evidence="12">Whole larva</tissue>
    </source>
</reference>
<comment type="subcellular location">
    <subcellularLocation>
        <location evidence="1">Mitochondrion outer membrane</location>
        <topology evidence="1">Single-pass membrane protein</topology>
    </subcellularLocation>
</comment>
<evidence type="ECO:0000256" key="1">
    <source>
        <dbReference type="ARBA" id="ARBA00004572"/>
    </source>
</evidence>
<comment type="similarity">
    <text evidence="9">Belongs to the Tom5 family.</text>
</comment>
<evidence type="ECO:0000256" key="10">
    <source>
        <dbReference type="SAM" id="MobiDB-lite"/>
    </source>
</evidence>
<proteinExistence type="inferred from homology"/>